<feature type="transmembrane region" description="Helical" evidence="1">
    <location>
        <begin position="37"/>
        <end position="56"/>
    </location>
</feature>
<keyword evidence="3" id="KW-1185">Reference proteome</keyword>
<dbReference type="OrthoDB" id="2665924at2"/>
<dbReference type="PATRIC" id="fig|1308866.3.peg.505"/>
<keyword evidence="1" id="KW-0812">Transmembrane</keyword>
<organism evidence="2 3">
    <name type="scientific">Gracilibacillus halophilus YIM-C55.5</name>
    <dbReference type="NCBI Taxonomy" id="1308866"/>
    <lineage>
        <taxon>Bacteria</taxon>
        <taxon>Bacillati</taxon>
        <taxon>Bacillota</taxon>
        <taxon>Bacilli</taxon>
        <taxon>Bacillales</taxon>
        <taxon>Bacillaceae</taxon>
        <taxon>Gracilibacillus</taxon>
    </lineage>
</organism>
<dbReference type="InterPro" id="IPR035406">
    <property type="entry name" value="DUF5412"/>
</dbReference>
<dbReference type="EMBL" id="APML01000008">
    <property type="protein sequence ID" value="ENH97986.1"/>
    <property type="molecule type" value="Genomic_DNA"/>
</dbReference>
<accession>N4WY52</accession>
<evidence type="ECO:0000313" key="3">
    <source>
        <dbReference type="Proteomes" id="UP000012283"/>
    </source>
</evidence>
<dbReference type="Pfam" id="PF17428">
    <property type="entry name" value="DUF5412"/>
    <property type="match status" value="1"/>
</dbReference>
<evidence type="ECO:0000256" key="1">
    <source>
        <dbReference type="SAM" id="Phobius"/>
    </source>
</evidence>
<gene>
    <name evidence="2" type="ORF">J416_02499</name>
</gene>
<proteinExistence type="predicted"/>
<keyword evidence="1" id="KW-0472">Membrane</keyword>
<keyword evidence="1" id="KW-1133">Transmembrane helix</keyword>
<dbReference type="AlphaFoldDB" id="N4WY52"/>
<feature type="transmembrane region" description="Helical" evidence="1">
    <location>
        <begin position="7"/>
        <end position="25"/>
    </location>
</feature>
<sequence length="179" mass="20738">MRKQANLWSFYFILVCLGLASYKLYSNLNNTWLVAPPNYILLLLSVTTLILSITGLQDRQKMRDKLRGWLTILLSSLTCIGIMLVLSFTSMFSIGTEEYIKTVNSPNNSHTIDFYHFDAGAAGSFGIRGERKGPLWFKKRMYYEENVEQVEVEWLGNDRIVINDHHLNLSEHDTYGYRK</sequence>
<dbReference type="Proteomes" id="UP000012283">
    <property type="component" value="Unassembled WGS sequence"/>
</dbReference>
<name>N4WY52_9BACI</name>
<protein>
    <submittedName>
        <fullName evidence="2">Membrane protein</fullName>
    </submittedName>
</protein>
<dbReference type="RefSeq" id="WP_003463982.1">
    <property type="nucleotide sequence ID" value="NZ_APML01000008.1"/>
</dbReference>
<comment type="caution">
    <text evidence="2">The sequence shown here is derived from an EMBL/GenBank/DDBJ whole genome shotgun (WGS) entry which is preliminary data.</text>
</comment>
<evidence type="ECO:0000313" key="2">
    <source>
        <dbReference type="EMBL" id="ENH97986.1"/>
    </source>
</evidence>
<dbReference type="eggNOG" id="ENOG5030888">
    <property type="taxonomic scope" value="Bacteria"/>
</dbReference>
<feature type="transmembrane region" description="Helical" evidence="1">
    <location>
        <begin position="68"/>
        <end position="92"/>
    </location>
</feature>
<reference evidence="2 3" key="1">
    <citation type="submission" date="2013-03" db="EMBL/GenBank/DDBJ databases">
        <title>Draft genome sequence of Gracibacillus halophilus YIM-C55.5, a moderately halophilic and thermophilic organism from the Xiaochaidamu salt lake.</title>
        <authorList>
            <person name="Sugumar T."/>
            <person name="Polireddy D.R."/>
            <person name="Antony A."/>
            <person name="Madhava Y.R."/>
            <person name="Sivakumar N."/>
        </authorList>
    </citation>
    <scope>NUCLEOTIDE SEQUENCE [LARGE SCALE GENOMIC DNA]</scope>
    <source>
        <strain evidence="2 3">YIM-C55.5</strain>
    </source>
</reference>